<protein>
    <recommendedName>
        <fullName evidence="4">Lipoprotein</fullName>
    </recommendedName>
</protein>
<evidence type="ECO:0000313" key="2">
    <source>
        <dbReference type="EMBL" id="MQA38380.1"/>
    </source>
</evidence>
<feature type="chain" id="PRO_5025331241" description="Lipoprotein" evidence="1">
    <location>
        <begin position="21"/>
        <end position="151"/>
    </location>
</feature>
<sequence length="151" mass="15356">MKRILALLGVVAVTGCASVAGEKMQPVSVTTIFDNKEIAGLGCTLTNDAGSWFLTSPASVTVHKSTGDLAIDCKKDSYAGTATAVSKSNGAVWGNILLGGGIGYIVDRNTGAGFDYPPTIVVTLRQLDTVGIPANAPLKPVSSTDSAAKAN</sequence>
<comment type="caution">
    <text evidence="2">The sequence shown here is derived from an EMBL/GenBank/DDBJ whole genome shotgun (WGS) entry which is preliminary data.</text>
</comment>
<evidence type="ECO:0000256" key="1">
    <source>
        <dbReference type="SAM" id="SignalP"/>
    </source>
</evidence>
<feature type="signal peptide" evidence="1">
    <location>
        <begin position="1"/>
        <end position="20"/>
    </location>
</feature>
<keyword evidence="1" id="KW-0732">Signal</keyword>
<dbReference type="RefSeq" id="WP_152837770.1">
    <property type="nucleotide sequence ID" value="NZ_WHUG01000003.1"/>
</dbReference>
<dbReference type="PROSITE" id="PS51257">
    <property type="entry name" value="PROKAR_LIPOPROTEIN"/>
    <property type="match status" value="1"/>
</dbReference>
<evidence type="ECO:0008006" key="4">
    <source>
        <dbReference type="Google" id="ProtNLM"/>
    </source>
</evidence>
<accession>A0A6A7N0E0</accession>
<name>A0A6A7N0E0_9BURK</name>
<dbReference type="AlphaFoldDB" id="A0A6A7N0E0"/>
<keyword evidence="3" id="KW-1185">Reference proteome</keyword>
<dbReference type="EMBL" id="WHUG01000003">
    <property type="protein sequence ID" value="MQA38380.1"/>
    <property type="molecule type" value="Genomic_DNA"/>
</dbReference>
<dbReference type="Proteomes" id="UP000440498">
    <property type="component" value="Unassembled WGS sequence"/>
</dbReference>
<evidence type="ECO:0000313" key="3">
    <source>
        <dbReference type="Proteomes" id="UP000440498"/>
    </source>
</evidence>
<organism evidence="2 3">
    <name type="scientific">Rugamonas aquatica</name>
    <dbReference type="NCBI Taxonomy" id="2743357"/>
    <lineage>
        <taxon>Bacteria</taxon>
        <taxon>Pseudomonadati</taxon>
        <taxon>Pseudomonadota</taxon>
        <taxon>Betaproteobacteria</taxon>
        <taxon>Burkholderiales</taxon>
        <taxon>Oxalobacteraceae</taxon>
        <taxon>Telluria group</taxon>
        <taxon>Rugamonas</taxon>
    </lineage>
</organism>
<gene>
    <name evidence="2" type="ORF">GEV02_09485</name>
</gene>
<proteinExistence type="predicted"/>
<reference evidence="2 3" key="1">
    <citation type="submission" date="2019-10" db="EMBL/GenBank/DDBJ databases">
        <title>Two novel species isolated from a subtropical stream in China.</title>
        <authorList>
            <person name="Lu H."/>
        </authorList>
    </citation>
    <scope>NUCLEOTIDE SEQUENCE [LARGE SCALE GENOMIC DNA]</scope>
    <source>
        <strain evidence="2 3">FT29W</strain>
    </source>
</reference>